<evidence type="ECO:0000313" key="2">
    <source>
        <dbReference type="EMBL" id="KAF8648637.1"/>
    </source>
</evidence>
<gene>
    <name evidence="2" type="ORF">HU200_064683</name>
</gene>
<dbReference type="OrthoDB" id="688058at2759"/>
<reference evidence="2" key="1">
    <citation type="submission" date="2020-07" db="EMBL/GenBank/DDBJ databases">
        <title>Genome sequence and genetic diversity analysis of an under-domesticated orphan crop, white fonio (Digitaria exilis).</title>
        <authorList>
            <person name="Bennetzen J.L."/>
            <person name="Chen S."/>
            <person name="Ma X."/>
            <person name="Wang X."/>
            <person name="Yssel A.E.J."/>
            <person name="Chaluvadi S.R."/>
            <person name="Johnson M."/>
            <person name="Gangashetty P."/>
            <person name="Hamidou F."/>
            <person name="Sanogo M.D."/>
            <person name="Zwaenepoel A."/>
            <person name="Wallace J."/>
            <person name="Van De Peer Y."/>
            <person name="Van Deynze A."/>
        </authorList>
    </citation>
    <scope>NUCLEOTIDE SEQUENCE</scope>
    <source>
        <tissue evidence="2">Leaves</tissue>
    </source>
</reference>
<accession>A0A835A584</accession>
<evidence type="ECO:0000313" key="3">
    <source>
        <dbReference type="Proteomes" id="UP000636709"/>
    </source>
</evidence>
<feature type="region of interest" description="Disordered" evidence="1">
    <location>
        <begin position="111"/>
        <end position="140"/>
    </location>
</feature>
<evidence type="ECO:0000256" key="1">
    <source>
        <dbReference type="SAM" id="MobiDB-lite"/>
    </source>
</evidence>
<comment type="caution">
    <text evidence="2">The sequence shown here is derived from an EMBL/GenBank/DDBJ whole genome shotgun (WGS) entry which is preliminary data.</text>
</comment>
<feature type="compositionally biased region" description="Polar residues" evidence="1">
    <location>
        <begin position="30"/>
        <end position="41"/>
    </location>
</feature>
<dbReference type="AlphaFoldDB" id="A0A835A584"/>
<feature type="region of interest" description="Disordered" evidence="1">
    <location>
        <begin position="168"/>
        <end position="188"/>
    </location>
</feature>
<keyword evidence="3" id="KW-1185">Reference proteome</keyword>
<proteinExistence type="predicted"/>
<name>A0A835A584_9POAL</name>
<protein>
    <submittedName>
        <fullName evidence="2">Uncharacterized protein</fullName>
    </submittedName>
</protein>
<sequence>MGCGASTADGAEPRRRGWARVRGLGGPHSGASTTGLPQQQGHEAESPSAGRRRGCKVAPEPGGHDEEAATGPALRPMPGSPSFRYYCQKTAFVDKIVADADDGEGSVRIRAATSRQASKGNEVTTTSAQESSQINLQVSEPKEGARWLRFRGLSMVATAWHNLFSRHTSKPSTAAESHPHPAAVRPHV</sequence>
<feature type="region of interest" description="Disordered" evidence="1">
    <location>
        <begin position="1"/>
        <end position="80"/>
    </location>
</feature>
<feature type="compositionally biased region" description="Polar residues" evidence="1">
    <location>
        <begin position="113"/>
        <end position="138"/>
    </location>
</feature>
<organism evidence="2 3">
    <name type="scientific">Digitaria exilis</name>
    <dbReference type="NCBI Taxonomy" id="1010633"/>
    <lineage>
        <taxon>Eukaryota</taxon>
        <taxon>Viridiplantae</taxon>
        <taxon>Streptophyta</taxon>
        <taxon>Embryophyta</taxon>
        <taxon>Tracheophyta</taxon>
        <taxon>Spermatophyta</taxon>
        <taxon>Magnoliopsida</taxon>
        <taxon>Liliopsida</taxon>
        <taxon>Poales</taxon>
        <taxon>Poaceae</taxon>
        <taxon>PACMAD clade</taxon>
        <taxon>Panicoideae</taxon>
        <taxon>Panicodae</taxon>
        <taxon>Paniceae</taxon>
        <taxon>Anthephorinae</taxon>
        <taxon>Digitaria</taxon>
    </lineage>
</organism>
<dbReference type="Proteomes" id="UP000636709">
    <property type="component" value="Unassembled WGS sequence"/>
</dbReference>
<dbReference type="EMBL" id="JACEFO010002806">
    <property type="protein sequence ID" value="KAF8648637.1"/>
    <property type="molecule type" value="Genomic_DNA"/>
</dbReference>